<evidence type="ECO:0000256" key="1">
    <source>
        <dbReference type="SAM" id="MobiDB-lite"/>
    </source>
</evidence>
<comment type="caution">
    <text evidence="3">The sequence shown here is derived from an EMBL/GenBank/DDBJ whole genome shotgun (WGS) entry which is preliminary data.</text>
</comment>
<name>A0ABS3WSB3_9ACTN</name>
<dbReference type="InterPro" id="IPR015035">
    <property type="entry name" value="DUF1918"/>
</dbReference>
<organism evidence="3 4">
    <name type="scientific">Streptomyces spirodelae</name>
    <dbReference type="NCBI Taxonomy" id="2812904"/>
    <lineage>
        <taxon>Bacteria</taxon>
        <taxon>Bacillati</taxon>
        <taxon>Actinomycetota</taxon>
        <taxon>Actinomycetes</taxon>
        <taxon>Kitasatosporales</taxon>
        <taxon>Streptomycetaceae</taxon>
        <taxon>Streptomyces</taxon>
    </lineage>
</organism>
<keyword evidence="4" id="KW-1185">Reference proteome</keyword>
<dbReference type="Pfam" id="PF08940">
    <property type="entry name" value="DUF1918"/>
    <property type="match status" value="1"/>
</dbReference>
<reference evidence="3 4" key="1">
    <citation type="submission" date="2021-02" db="EMBL/GenBank/DDBJ databases">
        <title>Streptomyces spirodelae sp. nov., isolated from duckweed.</title>
        <authorList>
            <person name="Saimee Y."/>
            <person name="Duangmal K."/>
        </authorList>
    </citation>
    <scope>NUCLEOTIDE SEQUENCE [LARGE SCALE GENOMIC DNA]</scope>
    <source>
        <strain evidence="3 4">DW4-2</strain>
    </source>
</reference>
<feature type="region of interest" description="Disordered" evidence="1">
    <location>
        <begin position="44"/>
        <end position="68"/>
    </location>
</feature>
<accession>A0ABS3WSB3</accession>
<evidence type="ECO:0000313" key="4">
    <source>
        <dbReference type="Proteomes" id="UP001518976"/>
    </source>
</evidence>
<proteinExistence type="predicted"/>
<feature type="compositionally biased region" description="Basic and acidic residues" evidence="1">
    <location>
        <begin position="59"/>
        <end position="68"/>
    </location>
</feature>
<evidence type="ECO:0000313" key="3">
    <source>
        <dbReference type="EMBL" id="MBO8185737.1"/>
    </source>
</evidence>
<evidence type="ECO:0000259" key="2">
    <source>
        <dbReference type="Pfam" id="PF08940"/>
    </source>
</evidence>
<protein>
    <submittedName>
        <fullName evidence="3">DUF1918 domain-containing protein</fullName>
    </submittedName>
</protein>
<feature type="domain" description="DUF1918" evidence="2">
    <location>
        <begin position="1"/>
        <end position="57"/>
    </location>
</feature>
<dbReference type="RefSeq" id="WP_209264532.1">
    <property type="nucleotide sequence ID" value="NZ_JAFFZN010000006.1"/>
</dbReference>
<dbReference type="EMBL" id="JAFFZN010000006">
    <property type="protein sequence ID" value="MBO8185737.1"/>
    <property type="molecule type" value="Genomic_DNA"/>
</dbReference>
<dbReference type="Gene3D" id="2.30.30.440">
    <property type="entry name" value="Domain of unknown function DUF1918"/>
    <property type="match status" value="1"/>
</dbReference>
<gene>
    <name evidence="3" type="ORF">JW592_09710</name>
</gene>
<sequence>MRANRGDQLLMHGRTVGQHDRTAEIVEVMGTKGEPPYRVRFDDGHEAVVSPGPDSVVQGRREPHEDKR</sequence>
<dbReference type="SUPFAM" id="SSF50118">
    <property type="entry name" value="Cell growth inhibitor/plasmid maintenance toxic component"/>
    <property type="match status" value="1"/>
</dbReference>
<dbReference type="Proteomes" id="UP001518976">
    <property type="component" value="Unassembled WGS sequence"/>
</dbReference>